<evidence type="ECO:0000259" key="19">
    <source>
        <dbReference type="PROSITE" id="PS51192"/>
    </source>
</evidence>
<dbReference type="PROSITE" id="PS51194">
    <property type="entry name" value="HELICASE_CTER"/>
    <property type="match status" value="1"/>
</dbReference>
<dbReference type="Pfam" id="PF07517">
    <property type="entry name" value="SecA_DEAD"/>
    <property type="match status" value="1"/>
</dbReference>
<evidence type="ECO:0000256" key="11">
    <source>
        <dbReference type="ARBA" id="ARBA00022927"/>
    </source>
</evidence>
<dbReference type="FunFam" id="1.10.3060.10:FF:000003">
    <property type="entry name" value="Protein translocase subunit SecA"/>
    <property type="match status" value="1"/>
</dbReference>
<dbReference type="GO" id="GO:0005524">
    <property type="term" value="F:ATP binding"/>
    <property type="evidence" value="ECO:0007669"/>
    <property type="project" value="UniProtKB-UniRule"/>
</dbReference>
<organism evidence="22 23">
    <name type="scientific">Oceanibaculum indicum</name>
    <dbReference type="NCBI Taxonomy" id="526216"/>
    <lineage>
        <taxon>Bacteria</taxon>
        <taxon>Pseudomonadati</taxon>
        <taxon>Pseudomonadota</taxon>
        <taxon>Alphaproteobacteria</taxon>
        <taxon>Rhodospirillales</taxon>
        <taxon>Oceanibaculaceae</taxon>
        <taxon>Oceanibaculum</taxon>
    </lineage>
</organism>
<dbReference type="SUPFAM" id="SSF52540">
    <property type="entry name" value="P-loop containing nucleoside triphosphate hydrolases"/>
    <property type="match status" value="2"/>
</dbReference>
<dbReference type="EMBL" id="RBIG01000003">
    <property type="protein sequence ID" value="RKQ68454.1"/>
    <property type="molecule type" value="Genomic_DNA"/>
</dbReference>
<dbReference type="InterPro" id="IPR044722">
    <property type="entry name" value="SecA_SF2_C"/>
</dbReference>
<dbReference type="CDD" id="cd18803">
    <property type="entry name" value="SF2_C_secA"/>
    <property type="match status" value="1"/>
</dbReference>
<feature type="domain" description="SecA family profile" evidence="21">
    <location>
        <begin position="3"/>
        <end position="612"/>
    </location>
</feature>
<feature type="region of interest" description="Disordered" evidence="18">
    <location>
        <begin position="851"/>
        <end position="887"/>
    </location>
</feature>
<keyword evidence="8 15" id="KW-0547">Nucleotide-binding</keyword>
<dbReference type="Gene3D" id="3.10.450.50">
    <property type="match status" value="1"/>
</dbReference>
<dbReference type="InterPro" id="IPR036670">
    <property type="entry name" value="SecA_X-link_sf"/>
</dbReference>
<dbReference type="GO" id="GO:0008564">
    <property type="term" value="F:protein-exporting ATPase activity"/>
    <property type="evidence" value="ECO:0007669"/>
    <property type="project" value="UniProtKB-EC"/>
</dbReference>
<feature type="domain" description="Helicase ATP-binding" evidence="19">
    <location>
        <begin position="89"/>
        <end position="247"/>
    </location>
</feature>
<comment type="subcellular location">
    <subcellularLocation>
        <location evidence="15">Cell membrane</location>
        <topology evidence="15">Peripheral membrane protein</topology>
        <orientation evidence="15">Cytoplasmic side</orientation>
    </subcellularLocation>
    <subcellularLocation>
        <location evidence="15">Cytoplasm</location>
    </subcellularLocation>
    <text evidence="15">Distribution is 50-50.</text>
</comment>
<dbReference type="InterPro" id="IPR014018">
    <property type="entry name" value="SecA_motor_DEAD"/>
</dbReference>
<dbReference type="Pfam" id="PF07516">
    <property type="entry name" value="SecA_SW"/>
    <property type="match status" value="1"/>
</dbReference>
<dbReference type="GO" id="GO:0017038">
    <property type="term" value="P:protein import"/>
    <property type="evidence" value="ECO:0007669"/>
    <property type="project" value="InterPro"/>
</dbReference>
<dbReference type="PROSITE" id="PS51196">
    <property type="entry name" value="SECA_MOTOR_DEAD"/>
    <property type="match status" value="1"/>
</dbReference>
<dbReference type="FunFam" id="3.40.50.300:FF:001790">
    <property type="entry name" value="Protein translocase subunit SecA"/>
    <property type="match status" value="1"/>
</dbReference>
<keyword evidence="11 15" id="KW-0653">Protein transport</keyword>
<evidence type="ECO:0000259" key="20">
    <source>
        <dbReference type="PROSITE" id="PS51194"/>
    </source>
</evidence>
<dbReference type="Pfam" id="PF01043">
    <property type="entry name" value="SecA_PP_bind"/>
    <property type="match status" value="1"/>
</dbReference>
<dbReference type="Proteomes" id="UP000277424">
    <property type="component" value="Unassembled WGS sequence"/>
</dbReference>
<name>A0A420WBS1_9PROT</name>
<evidence type="ECO:0000256" key="12">
    <source>
        <dbReference type="ARBA" id="ARBA00022967"/>
    </source>
</evidence>
<evidence type="ECO:0000256" key="2">
    <source>
        <dbReference type="ARBA" id="ARBA00007650"/>
    </source>
</evidence>
<dbReference type="OrthoDB" id="9805579at2"/>
<proteinExistence type="inferred from homology"/>
<evidence type="ECO:0000256" key="18">
    <source>
        <dbReference type="SAM" id="MobiDB-lite"/>
    </source>
</evidence>
<dbReference type="InterPro" id="IPR001650">
    <property type="entry name" value="Helicase_C-like"/>
</dbReference>
<accession>A0A420WBS1</accession>
<dbReference type="InterPro" id="IPR036266">
    <property type="entry name" value="SecA_Wing/Scaffold_sf"/>
</dbReference>
<dbReference type="FunFam" id="3.90.1440.10:FF:000001">
    <property type="entry name" value="Preprotein translocase subunit SecA"/>
    <property type="match status" value="1"/>
</dbReference>
<comment type="function">
    <text evidence="15">Part of the Sec protein translocase complex. Interacts with the SecYEG preprotein conducting channel. Has a central role in coupling the hydrolysis of ATP to the transfer of proteins into and across the cell membrane, serving both as a receptor for the preprotein-SecB complex and as an ATP-driven molecular motor driving the stepwise translocation of polypeptide chains across the membrane.</text>
</comment>
<evidence type="ECO:0000256" key="8">
    <source>
        <dbReference type="ARBA" id="ARBA00022741"/>
    </source>
</evidence>
<dbReference type="NCBIfam" id="NF009538">
    <property type="entry name" value="PRK12904.1"/>
    <property type="match status" value="1"/>
</dbReference>
<dbReference type="FunFam" id="3.40.50.300:FF:000334">
    <property type="entry name" value="Protein translocase subunit SecA"/>
    <property type="match status" value="1"/>
</dbReference>
<evidence type="ECO:0000256" key="16">
    <source>
        <dbReference type="RuleBase" id="RU003874"/>
    </source>
</evidence>
<keyword evidence="6" id="KW-0997">Cell inner membrane</keyword>
<dbReference type="Pfam" id="PF02810">
    <property type="entry name" value="SEC-C"/>
    <property type="match status" value="1"/>
</dbReference>
<dbReference type="GO" id="GO:0031522">
    <property type="term" value="C:cell envelope Sec protein transport complex"/>
    <property type="evidence" value="ECO:0007669"/>
    <property type="project" value="TreeGrafter"/>
</dbReference>
<evidence type="ECO:0000256" key="15">
    <source>
        <dbReference type="HAMAP-Rule" id="MF_01382"/>
    </source>
</evidence>
<dbReference type="InterPro" id="IPR000185">
    <property type="entry name" value="SecA"/>
</dbReference>
<dbReference type="GO" id="GO:0005829">
    <property type="term" value="C:cytosol"/>
    <property type="evidence" value="ECO:0007669"/>
    <property type="project" value="TreeGrafter"/>
</dbReference>
<dbReference type="GO" id="GO:0005886">
    <property type="term" value="C:plasma membrane"/>
    <property type="evidence" value="ECO:0007669"/>
    <property type="project" value="UniProtKB-SubCell"/>
</dbReference>
<comment type="caution">
    <text evidence="22">The sequence shown here is derived from an EMBL/GenBank/DDBJ whole genome shotgun (WGS) entry which is preliminary data.</text>
</comment>
<dbReference type="InterPro" id="IPR004027">
    <property type="entry name" value="SEC_C_motif"/>
</dbReference>
<evidence type="ECO:0000256" key="14">
    <source>
        <dbReference type="ARBA" id="ARBA00023136"/>
    </source>
</evidence>
<dbReference type="InterPro" id="IPR011130">
    <property type="entry name" value="SecA_preprotein_X-link_dom"/>
</dbReference>
<dbReference type="PRINTS" id="PR00906">
    <property type="entry name" value="SECA"/>
</dbReference>
<dbReference type="SUPFAM" id="SSF81767">
    <property type="entry name" value="Pre-protein crosslinking domain of SecA"/>
    <property type="match status" value="1"/>
</dbReference>
<dbReference type="CDD" id="cd17928">
    <property type="entry name" value="DEXDc_SecA"/>
    <property type="match status" value="1"/>
</dbReference>
<dbReference type="GO" id="GO:0043952">
    <property type="term" value="P:protein transport by the Sec complex"/>
    <property type="evidence" value="ECO:0007669"/>
    <property type="project" value="TreeGrafter"/>
</dbReference>
<feature type="coiled-coil region" evidence="17">
    <location>
        <begin position="14"/>
        <end position="41"/>
    </location>
</feature>
<evidence type="ECO:0000313" key="22">
    <source>
        <dbReference type="EMBL" id="RKQ68454.1"/>
    </source>
</evidence>
<keyword evidence="12 15" id="KW-1278">Translocase</keyword>
<keyword evidence="10 15" id="KW-0067">ATP-binding</keyword>
<feature type="binding site" evidence="15">
    <location>
        <begin position="105"/>
        <end position="109"/>
    </location>
    <ligand>
        <name>ATP</name>
        <dbReference type="ChEBI" id="CHEBI:30616"/>
    </ligand>
</feature>
<comment type="catalytic activity">
    <reaction evidence="15">
        <text>ATP + H2O + cellular proteinSide 1 = ADP + phosphate + cellular proteinSide 2.</text>
        <dbReference type="EC" id="7.4.2.8"/>
    </reaction>
</comment>
<dbReference type="InterPro" id="IPR027417">
    <property type="entry name" value="P-loop_NTPase"/>
</dbReference>
<keyword evidence="3 15" id="KW-0813">Transport</keyword>
<dbReference type="EC" id="7.4.2.8" evidence="15"/>
<evidence type="ECO:0000256" key="4">
    <source>
        <dbReference type="ARBA" id="ARBA00022475"/>
    </source>
</evidence>
<evidence type="ECO:0000313" key="23">
    <source>
        <dbReference type="Proteomes" id="UP000277424"/>
    </source>
</evidence>
<dbReference type="InterPro" id="IPR011115">
    <property type="entry name" value="SecA_DEAD"/>
</dbReference>
<comment type="cofactor">
    <cofactor evidence="1">
        <name>Zn(2+)</name>
        <dbReference type="ChEBI" id="CHEBI:29105"/>
    </cofactor>
</comment>
<evidence type="ECO:0000256" key="3">
    <source>
        <dbReference type="ARBA" id="ARBA00022448"/>
    </source>
</evidence>
<reference evidence="22 23" key="1">
    <citation type="submission" date="2018-10" db="EMBL/GenBank/DDBJ databases">
        <title>Comparative analysis of microorganisms from saline springs in Andes Mountain Range, Colombia.</title>
        <authorList>
            <person name="Rubin E."/>
        </authorList>
    </citation>
    <scope>NUCLEOTIDE SEQUENCE [LARGE SCALE GENOMIC DNA]</scope>
    <source>
        <strain evidence="22 23">USBA 36</strain>
    </source>
</reference>
<dbReference type="InterPro" id="IPR011116">
    <property type="entry name" value="SecA_Wing/Scaffold"/>
</dbReference>
<dbReference type="RefSeq" id="WP_121221110.1">
    <property type="nucleotide sequence ID" value="NZ_RBIG01000003.1"/>
</dbReference>
<dbReference type="GO" id="GO:0046872">
    <property type="term" value="F:metal ion binding"/>
    <property type="evidence" value="ECO:0007669"/>
    <property type="project" value="UniProtKB-KW"/>
</dbReference>
<dbReference type="Gene3D" id="3.40.50.300">
    <property type="entry name" value="P-loop containing nucleotide triphosphate hydrolases"/>
    <property type="match status" value="2"/>
</dbReference>
<dbReference type="SMART" id="SM00958">
    <property type="entry name" value="SecA_PP_bind"/>
    <property type="match status" value="1"/>
</dbReference>
<evidence type="ECO:0000256" key="6">
    <source>
        <dbReference type="ARBA" id="ARBA00022519"/>
    </source>
</evidence>
<keyword evidence="4 15" id="KW-1003">Cell membrane</keyword>
<comment type="subunit">
    <text evidence="15">Monomer and homodimer. Part of the essential Sec protein translocation apparatus which comprises SecA, SecYEG and auxiliary proteins SecDF-YajC and YidC.</text>
</comment>
<evidence type="ECO:0000256" key="10">
    <source>
        <dbReference type="ARBA" id="ARBA00022840"/>
    </source>
</evidence>
<protein>
    <recommendedName>
        <fullName evidence="15 16">Protein translocase subunit SecA</fullName>
        <ecNumber evidence="15">7.4.2.8</ecNumber>
    </recommendedName>
</protein>
<keyword evidence="14 15" id="KW-0472">Membrane</keyword>
<evidence type="ECO:0000256" key="9">
    <source>
        <dbReference type="ARBA" id="ARBA00022833"/>
    </source>
</evidence>
<evidence type="ECO:0000256" key="13">
    <source>
        <dbReference type="ARBA" id="ARBA00023010"/>
    </source>
</evidence>
<dbReference type="PANTHER" id="PTHR30612">
    <property type="entry name" value="SECA INNER MEMBRANE COMPONENT OF SEC PROTEIN SECRETION SYSTEM"/>
    <property type="match status" value="1"/>
</dbReference>
<dbReference type="GO" id="GO:0006605">
    <property type="term" value="P:protein targeting"/>
    <property type="evidence" value="ECO:0007669"/>
    <property type="project" value="UniProtKB-UniRule"/>
</dbReference>
<dbReference type="SUPFAM" id="SSF81886">
    <property type="entry name" value="Helical scaffold and wing domains of SecA"/>
    <property type="match status" value="1"/>
</dbReference>
<keyword evidence="5 15" id="KW-0963">Cytoplasm</keyword>
<evidence type="ECO:0000256" key="17">
    <source>
        <dbReference type="SAM" id="Coils"/>
    </source>
</evidence>
<dbReference type="GO" id="GO:0065002">
    <property type="term" value="P:intracellular protein transmembrane transport"/>
    <property type="evidence" value="ECO:0007669"/>
    <property type="project" value="UniProtKB-UniRule"/>
</dbReference>
<keyword evidence="9" id="KW-0862">Zinc</keyword>
<evidence type="ECO:0000259" key="21">
    <source>
        <dbReference type="PROSITE" id="PS51196"/>
    </source>
</evidence>
<dbReference type="PANTHER" id="PTHR30612:SF0">
    <property type="entry name" value="CHLOROPLAST PROTEIN-TRANSPORTING ATPASE"/>
    <property type="match status" value="1"/>
</dbReference>
<keyword evidence="17" id="KW-0175">Coiled coil</keyword>
<dbReference type="Pfam" id="PF21090">
    <property type="entry name" value="P-loop_SecA"/>
    <property type="match status" value="1"/>
</dbReference>
<dbReference type="Gene3D" id="3.90.1440.10">
    <property type="entry name" value="SecA, preprotein cross-linking domain"/>
    <property type="match status" value="1"/>
</dbReference>
<feature type="binding site" evidence="15">
    <location>
        <position position="499"/>
    </location>
    <ligand>
        <name>ATP</name>
        <dbReference type="ChEBI" id="CHEBI:30616"/>
    </ligand>
</feature>
<evidence type="ECO:0000256" key="5">
    <source>
        <dbReference type="ARBA" id="ARBA00022490"/>
    </source>
</evidence>
<sequence>MFGAIARSLFGSSNDRVVKRLRKKVEAINALEAEHQALSDEALRGRTEEFRKRLNDGATLDDILPEAFATVREAAKRTLGLRPFDVQLMGGMVLHEGMISEMKTGEGKTLVATLPVYLNALSGKGVHVVTVNDYLASRDAAWMGRVYNFLGLSVGVIKHGIEEDDRRAAYAADITYGTNNEFGFDYLRDNMKFRLEDMVQRDFNFAIVDEVDSILVDEARTPLIISGPAEDSSELYRAMNALIPNLTAEDYEKDEKQRAVTLTEVGTEKMEQLLREAGMLTQGDLYDIHNVTLVHHMNQALRAHQLFQRDVDYIVKNDKLVIIDEFTGRMMEGRRYSEGLHQALEAKEGVTIQQENQTLASITFQNYFRLYPKLAGMTGTAMTEAAEFAEIYGLEVVEMPTNVPMARKDHDDEVYRSQREKFDGIIELVRECQARKQPVLVGTVSIEKSEMLSEALKAKGIPHEVLNARYHEQEASIISQAGRPGAVTIATNMAGRGTDIQLGGNLDMALALRLQGVEDEAEIARITEQVKAEIGEGQRIVKEAGGLYVVGTERHESRRIDNQLRGRSGRQGDPGASKFFLALDDDLMRIFGSERMDGMLQKLGLKEGEAIVHPWINKALEKAQQKVEARNFEIRKQLLKYDDVMNDQRKVIYEQRKEIMRAKEVQQIILDMRHEVVEDLVASCIPANAYAEQWDIERLHQEVGRLFNLDLPIADWAKEEGIADQEIQDRIIDAVDRKMAEKVANYGADIMRMAEKSLLLQILDQCWKDHLLQLDHLRQGVSLRAYAQKDPLNEYKREAFLLFDGLLSRLRETVVSVLAHVEMRVNRPEDLQPQPQEMHETRHDPALDETVGANGEPAPGGFAGGAEPGRRMAAAAVDPNDPSTWGKVQRNAPCPCGSGKKFKHCHGQFA</sequence>
<dbReference type="AlphaFoldDB" id="A0A420WBS1"/>
<evidence type="ECO:0000256" key="7">
    <source>
        <dbReference type="ARBA" id="ARBA00022723"/>
    </source>
</evidence>
<comment type="similarity">
    <text evidence="2 15 16">Belongs to the SecA family.</text>
</comment>
<dbReference type="SMART" id="SM00957">
    <property type="entry name" value="SecA_DEAD"/>
    <property type="match status" value="1"/>
</dbReference>
<dbReference type="PROSITE" id="PS51192">
    <property type="entry name" value="HELICASE_ATP_BIND_1"/>
    <property type="match status" value="1"/>
</dbReference>
<dbReference type="InterPro" id="IPR020937">
    <property type="entry name" value="SecA_CS"/>
</dbReference>
<dbReference type="Gene3D" id="1.10.3060.10">
    <property type="entry name" value="Helical scaffold and wing domains of SecA"/>
    <property type="match status" value="1"/>
</dbReference>
<keyword evidence="13 15" id="KW-0811">Translocation</keyword>
<keyword evidence="7" id="KW-0479">Metal-binding</keyword>
<dbReference type="PROSITE" id="PS01312">
    <property type="entry name" value="SECA"/>
    <property type="match status" value="1"/>
</dbReference>
<feature type="binding site" evidence="15">
    <location>
        <position position="87"/>
    </location>
    <ligand>
        <name>ATP</name>
        <dbReference type="ChEBI" id="CHEBI:30616"/>
    </ligand>
</feature>
<dbReference type="HAMAP" id="MF_01382">
    <property type="entry name" value="SecA"/>
    <property type="match status" value="1"/>
</dbReference>
<feature type="domain" description="Helicase C-terminal" evidence="20">
    <location>
        <begin position="424"/>
        <end position="620"/>
    </location>
</feature>
<dbReference type="NCBIfam" id="TIGR00963">
    <property type="entry name" value="secA"/>
    <property type="match status" value="1"/>
</dbReference>
<evidence type="ECO:0000256" key="1">
    <source>
        <dbReference type="ARBA" id="ARBA00001947"/>
    </source>
</evidence>
<gene>
    <name evidence="15" type="primary">secA</name>
    <name evidence="22" type="ORF">BCL74_2934</name>
</gene>
<dbReference type="InterPro" id="IPR014001">
    <property type="entry name" value="Helicase_ATP-bd"/>
</dbReference>